<keyword evidence="1" id="KW-0547">Nucleotide-binding</keyword>
<protein>
    <recommendedName>
        <fullName evidence="4">Carboxyltransferase domain-containing protein</fullName>
    </recommendedName>
</protein>
<feature type="domain" description="Carboxyltransferase" evidence="4">
    <location>
        <begin position="26"/>
        <end position="287"/>
    </location>
</feature>
<sequence>MRPLLLVRKQGVYGSLQDQGRYGYRAYGVPTAGAMDRRSFQASHLILGHTDNETSLELFIGGFEFEALAEATYVLTGAESICLVNGLPIEMWKTFQLKKGDRLTIQRVVKGAILYLTPYGGFQAEQQLGSRSCFPLGHMGESLQKGHILYGQSVASSTKTRGLYAPYRPQFESHRVVRAFKGPHFHLFSIESQQQFIETTFQFVSGNRMGYYLKGGVLQLQQPRDILSEATQFGTIQVPKSGEPIVLMADAQTVGGYPIIATVHEDDLDQIAQMRRLDTVKFTLMEV</sequence>
<name>A0ABQ5NFD4_9BACI</name>
<dbReference type="PANTHER" id="PTHR43309:SF5">
    <property type="entry name" value="5-OXOPROLINASE SUBUNIT C"/>
    <property type="match status" value="1"/>
</dbReference>
<dbReference type="RefSeq" id="WP_264986684.1">
    <property type="nucleotide sequence ID" value="NZ_BRZA01000001.1"/>
</dbReference>
<proteinExistence type="predicted"/>
<reference evidence="5" key="1">
    <citation type="submission" date="2022-08" db="EMBL/GenBank/DDBJ databases">
        <title>Draft genome sequence of Lysinibacillus sp. strain KH24.</title>
        <authorList>
            <person name="Kanbe H."/>
            <person name="Itoh H."/>
        </authorList>
    </citation>
    <scope>NUCLEOTIDE SEQUENCE</scope>
    <source>
        <strain evidence="5">KH24</strain>
    </source>
</reference>
<dbReference type="InterPro" id="IPR052708">
    <property type="entry name" value="PxpC"/>
</dbReference>
<comment type="caution">
    <text evidence="5">The sequence shown here is derived from an EMBL/GenBank/DDBJ whole genome shotgun (WGS) entry which is preliminary data.</text>
</comment>
<keyword evidence="3" id="KW-0067">ATP-binding</keyword>
<evidence type="ECO:0000256" key="3">
    <source>
        <dbReference type="ARBA" id="ARBA00022840"/>
    </source>
</evidence>
<evidence type="ECO:0000256" key="1">
    <source>
        <dbReference type="ARBA" id="ARBA00022741"/>
    </source>
</evidence>
<dbReference type="Gene3D" id="2.40.100.10">
    <property type="entry name" value="Cyclophilin-like"/>
    <property type="match status" value="1"/>
</dbReference>
<keyword evidence="2" id="KW-0378">Hydrolase</keyword>
<dbReference type="InterPro" id="IPR029000">
    <property type="entry name" value="Cyclophilin-like_dom_sf"/>
</dbReference>
<gene>
    <name evidence="5" type="ORF">LYSBPC_00750</name>
</gene>
<keyword evidence="6" id="KW-1185">Reference proteome</keyword>
<dbReference type="SMART" id="SM00797">
    <property type="entry name" value="AHS2"/>
    <property type="match status" value="1"/>
</dbReference>
<dbReference type="InterPro" id="IPR003778">
    <property type="entry name" value="CT_A_B"/>
</dbReference>
<dbReference type="EMBL" id="BRZA01000001">
    <property type="protein sequence ID" value="GLC86948.1"/>
    <property type="molecule type" value="Genomic_DNA"/>
</dbReference>
<dbReference type="SUPFAM" id="SSF50891">
    <property type="entry name" value="Cyclophilin-like"/>
    <property type="match status" value="1"/>
</dbReference>
<evidence type="ECO:0000256" key="2">
    <source>
        <dbReference type="ARBA" id="ARBA00022801"/>
    </source>
</evidence>
<dbReference type="Pfam" id="PF02626">
    <property type="entry name" value="CT_A_B"/>
    <property type="match status" value="1"/>
</dbReference>
<dbReference type="PANTHER" id="PTHR43309">
    <property type="entry name" value="5-OXOPROLINASE SUBUNIT C"/>
    <property type="match status" value="1"/>
</dbReference>
<evidence type="ECO:0000259" key="4">
    <source>
        <dbReference type="SMART" id="SM00797"/>
    </source>
</evidence>
<evidence type="ECO:0000313" key="5">
    <source>
        <dbReference type="EMBL" id="GLC86948.1"/>
    </source>
</evidence>
<evidence type="ECO:0000313" key="6">
    <source>
        <dbReference type="Proteomes" id="UP001065593"/>
    </source>
</evidence>
<organism evidence="5 6">
    <name type="scientific">Lysinibacillus piscis</name>
    <dbReference type="NCBI Taxonomy" id="2518931"/>
    <lineage>
        <taxon>Bacteria</taxon>
        <taxon>Bacillati</taxon>
        <taxon>Bacillota</taxon>
        <taxon>Bacilli</taxon>
        <taxon>Bacillales</taxon>
        <taxon>Bacillaceae</taxon>
        <taxon>Lysinibacillus</taxon>
    </lineage>
</organism>
<dbReference type="Proteomes" id="UP001065593">
    <property type="component" value="Unassembled WGS sequence"/>
</dbReference>
<accession>A0ABQ5NFD4</accession>